<dbReference type="Gene3D" id="2.160.10.10">
    <property type="entry name" value="Hexapeptide repeat proteins"/>
    <property type="match status" value="1"/>
</dbReference>
<evidence type="ECO:0008006" key="3">
    <source>
        <dbReference type="Google" id="ProtNLM"/>
    </source>
</evidence>
<gene>
    <name evidence="1" type="ORF">COB67_08990</name>
</gene>
<dbReference type="Gene3D" id="3.40.50.20">
    <property type="match status" value="1"/>
</dbReference>
<evidence type="ECO:0000313" key="1">
    <source>
        <dbReference type="EMBL" id="PCI27245.1"/>
    </source>
</evidence>
<reference evidence="2" key="1">
    <citation type="submission" date="2017-08" db="EMBL/GenBank/DDBJ databases">
        <title>A dynamic microbial community with high functional redundancy inhabits the cold, oxic subseafloor aquifer.</title>
        <authorList>
            <person name="Tully B.J."/>
            <person name="Wheat C.G."/>
            <person name="Glazer B.T."/>
            <person name="Huber J.A."/>
        </authorList>
    </citation>
    <scope>NUCLEOTIDE SEQUENCE [LARGE SCALE GENOMIC DNA]</scope>
</reference>
<feature type="non-terminal residue" evidence="1">
    <location>
        <position position="1"/>
    </location>
</feature>
<dbReference type="Proteomes" id="UP000218113">
    <property type="component" value="Unassembled WGS sequence"/>
</dbReference>
<sequence length="185" mass="19804">IGILDPSSSEDVLGVPIIGGDEKLSELRSQGVKYAFPAVGFGERTNNSFRQKIFNKIKEEGFEIPNLISSKAFVRSEVKMGVGNLIQAGSVIDTRAELGDNIAIGFNVLIGHNCVIENHVTFSGGVILNGGVRVGEGTFLGMGSILYRDSGKWSKISPGTACLEPVPEKKIAFGNPVRFLPNIQI</sequence>
<proteinExistence type="predicted"/>
<organism evidence="1 2">
    <name type="scientific">SAR324 cluster bacterium</name>
    <dbReference type="NCBI Taxonomy" id="2024889"/>
    <lineage>
        <taxon>Bacteria</taxon>
        <taxon>Deltaproteobacteria</taxon>
        <taxon>SAR324 cluster</taxon>
    </lineage>
</organism>
<dbReference type="SUPFAM" id="SSF51161">
    <property type="entry name" value="Trimeric LpxA-like enzymes"/>
    <property type="match status" value="1"/>
</dbReference>
<dbReference type="PANTHER" id="PTHR43300">
    <property type="entry name" value="ACETYLTRANSFERASE"/>
    <property type="match status" value="1"/>
</dbReference>
<evidence type="ECO:0000313" key="2">
    <source>
        <dbReference type="Proteomes" id="UP000218113"/>
    </source>
</evidence>
<dbReference type="InterPro" id="IPR050179">
    <property type="entry name" value="Trans_hexapeptide_repeat"/>
</dbReference>
<accession>A0A2A4T268</accession>
<dbReference type="PANTHER" id="PTHR43300:SF7">
    <property type="entry name" value="UDP-N-ACETYLBACILLOSAMINE N-ACETYLTRANSFERASE"/>
    <property type="match status" value="1"/>
</dbReference>
<dbReference type="InterPro" id="IPR011004">
    <property type="entry name" value="Trimer_LpxA-like_sf"/>
</dbReference>
<dbReference type="EMBL" id="NVSR01000067">
    <property type="protein sequence ID" value="PCI27245.1"/>
    <property type="molecule type" value="Genomic_DNA"/>
</dbReference>
<dbReference type="AlphaFoldDB" id="A0A2A4T268"/>
<comment type="caution">
    <text evidence="1">The sequence shown here is derived from an EMBL/GenBank/DDBJ whole genome shotgun (WGS) entry which is preliminary data.</text>
</comment>
<protein>
    <recommendedName>
        <fullName evidence="3">Acetyltransferase</fullName>
    </recommendedName>
</protein>
<name>A0A2A4T268_9DELT</name>